<reference evidence="4" key="2">
    <citation type="submission" date="2021-04" db="EMBL/GenBank/DDBJ databases">
        <authorList>
            <person name="Podell S."/>
        </authorList>
    </citation>
    <scope>NUCLEOTIDE SEQUENCE</scope>
    <source>
        <strain evidence="4">Hildebrandi</strain>
    </source>
</reference>
<keyword evidence="5" id="KW-1185">Reference proteome</keyword>
<feature type="compositionally biased region" description="Basic residues" evidence="1">
    <location>
        <begin position="77"/>
        <end position="99"/>
    </location>
</feature>
<feature type="compositionally biased region" description="Basic and acidic residues" evidence="1">
    <location>
        <begin position="48"/>
        <end position="76"/>
    </location>
</feature>
<proteinExistence type="predicted"/>
<feature type="transmembrane region" description="Helical" evidence="2">
    <location>
        <begin position="344"/>
        <end position="365"/>
    </location>
</feature>
<feature type="region of interest" description="Disordered" evidence="1">
    <location>
        <begin position="34"/>
        <end position="99"/>
    </location>
</feature>
<comment type="caution">
    <text evidence="4">The sequence shown here is derived from an EMBL/GenBank/DDBJ whole genome shotgun (WGS) entry which is preliminary data.</text>
</comment>
<keyword evidence="2" id="KW-0472">Membrane</keyword>
<keyword evidence="2" id="KW-1133">Transmembrane helix</keyword>
<sequence>MRRYSVHALLFLVVSNLAVTPSVAVRGTTKMMTRRSLQQVAKDPITPPEKKESKDNLAQDKAEKEDVVPKESEPKKGAKKEKKACKKAPAKVKKAKKDARRRLQTTEEVEENIFAGDVAKLMYCSQGELSATQCANLAGIPSDGKVASILKIGLVHSDQKHPQTIVEEAQAILDSGEIESRFVGCKDMDTPPPPTPPKKSDSKTSGRSENAGTRRTLARRSTTHNNHRKLPLDEHEVILRTPEEEIDVVGVDFHNLMIVRGGCENDDLPKGVVCDIIESDINIYYKSASGQDPNDKDREDMHNLLIETIVRQADAGAFVELGSVESVEVGSVGSSGGSGDEIPLGPIIGGVLASVLLAGSVYLFCCRSGTDSNESPKGQNDDTSDEEQYTSSDEEEDKKRRQSSIPEAHVIAVEDTAAKPDDFKKKKQGC</sequence>
<evidence type="ECO:0000313" key="4">
    <source>
        <dbReference type="EMBL" id="KAG7352554.1"/>
    </source>
</evidence>
<feature type="chain" id="PRO_5039899556" evidence="3">
    <location>
        <begin position="25"/>
        <end position="430"/>
    </location>
</feature>
<reference evidence="4" key="1">
    <citation type="journal article" date="2021" name="Sci. Rep.">
        <title>Diploid genomic architecture of Nitzschia inconspicua, an elite biomass production diatom.</title>
        <authorList>
            <person name="Oliver A."/>
            <person name="Podell S."/>
            <person name="Pinowska A."/>
            <person name="Traller J.C."/>
            <person name="Smith S.R."/>
            <person name="McClure R."/>
            <person name="Beliaev A."/>
            <person name="Bohutskyi P."/>
            <person name="Hill E.A."/>
            <person name="Rabines A."/>
            <person name="Zheng H."/>
            <person name="Allen L.Z."/>
            <person name="Kuo A."/>
            <person name="Grigoriev I.V."/>
            <person name="Allen A.E."/>
            <person name="Hazlebeck D."/>
            <person name="Allen E.E."/>
        </authorList>
    </citation>
    <scope>NUCLEOTIDE SEQUENCE</scope>
    <source>
        <strain evidence="4">Hildebrandi</strain>
    </source>
</reference>
<protein>
    <submittedName>
        <fullName evidence="4">Uncharacterized protein</fullName>
    </submittedName>
</protein>
<dbReference type="AlphaFoldDB" id="A0A9K3KZV7"/>
<gene>
    <name evidence="4" type="ORF">IV203_008602</name>
</gene>
<evidence type="ECO:0000313" key="5">
    <source>
        <dbReference type="Proteomes" id="UP000693970"/>
    </source>
</evidence>
<organism evidence="4 5">
    <name type="scientific">Nitzschia inconspicua</name>
    <dbReference type="NCBI Taxonomy" id="303405"/>
    <lineage>
        <taxon>Eukaryota</taxon>
        <taxon>Sar</taxon>
        <taxon>Stramenopiles</taxon>
        <taxon>Ochrophyta</taxon>
        <taxon>Bacillariophyta</taxon>
        <taxon>Bacillariophyceae</taxon>
        <taxon>Bacillariophycidae</taxon>
        <taxon>Bacillariales</taxon>
        <taxon>Bacillariaceae</taxon>
        <taxon>Nitzschia</taxon>
    </lineage>
</organism>
<dbReference type="EMBL" id="JAGRRH010000017">
    <property type="protein sequence ID" value="KAG7352554.1"/>
    <property type="molecule type" value="Genomic_DNA"/>
</dbReference>
<evidence type="ECO:0000256" key="3">
    <source>
        <dbReference type="SAM" id="SignalP"/>
    </source>
</evidence>
<accession>A0A9K3KZV7</accession>
<dbReference type="Proteomes" id="UP000693970">
    <property type="component" value="Unassembled WGS sequence"/>
</dbReference>
<feature type="region of interest" description="Disordered" evidence="1">
    <location>
        <begin position="184"/>
        <end position="229"/>
    </location>
</feature>
<feature type="compositionally biased region" description="Acidic residues" evidence="1">
    <location>
        <begin position="382"/>
        <end position="396"/>
    </location>
</feature>
<keyword evidence="3" id="KW-0732">Signal</keyword>
<keyword evidence="2" id="KW-0812">Transmembrane</keyword>
<evidence type="ECO:0000256" key="1">
    <source>
        <dbReference type="SAM" id="MobiDB-lite"/>
    </source>
</evidence>
<feature type="compositionally biased region" description="Basic residues" evidence="1">
    <location>
        <begin position="216"/>
        <end position="229"/>
    </location>
</feature>
<name>A0A9K3KZV7_9STRA</name>
<feature type="region of interest" description="Disordered" evidence="1">
    <location>
        <begin position="370"/>
        <end position="430"/>
    </location>
</feature>
<evidence type="ECO:0000256" key="2">
    <source>
        <dbReference type="SAM" id="Phobius"/>
    </source>
</evidence>
<feature type="signal peptide" evidence="3">
    <location>
        <begin position="1"/>
        <end position="24"/>
    </location>
</feature>